<evidence type="ECO:0000313" key="3">
    <source>
        <dbReference type="EMBL" id="TGO03415.1"/>
    </source>
</evidence>
<gene>
    <name evidence="3" type="ORF">PN36_06590</name>
</gene>
<reference evidence="3 4" key="1">
    <citation type="journal article" date="2016" name="Front. Microbiol.">
        <title>Single-Cell (Meta-)Genomics of a Dimorphic Candidatus Thiomargarita nelsonii Reveals Genomic Plasticity.</title>
        <authorList>
            <person name="Flood B.E."/>
            <person name="Fliss P."/>
            <person name="Jones D.S."/>
            <person name="Dick G.J."/>
            <person name="Jain S."/>
            <person name="Kaster A.K."/>
            <person name="Winkel M."/>
            <person name="Mussmann M."/>
            <person name="Bailey J."/>
        </authorList>
    </citation>
    <scope>NUCLEOTIDE SEQUENCE [LARGE SCALE GENOMIC DNA]</scope>
    <source>
        <strain evidence="3">Hydrate Ridge</strain>
    </source>
</reference>
<name>A0A4E0QWP8_9GAMM</name>
<comment type="caution">
    <text evidence="3">The sequence shown here is derived from an EMBL/GenBank/DDBJ whole genome shotgun (WGS) entry which is preliminary data.</text>
</comment>
<dbReference type="Proteomes" id="UP000030428">
    <property type="component" value="Unassembled WGS sequence"/>
</dbReference>
<dbReference type="Pfam" id="PF13304">
    <property type="entry name" value="AAA_21"/>
    <property type="match status" value="1"/>
</dbReference>
<accession>A0A4E0QWP8</accession>
<dbReference type="GO" id="GO:0005524">
    <property type="term" value="F:ATP binding"/>
    <property type="evidence" value="ECO:0007669"/>
    <property type="project" value="InterPro"/>
</dbReference>
<dbReference type="InterPro" id="IPR014592">
    <property type="entry name" value="P-loop_UCP034888"/>
</dbReference>
<dbReference type="Pfam" id="PF12476">
    <property type="entry name" value="DUF3696"/>
    <property type="match status" value="1"/>
</dbReference>
<dbReference type="SUPFAM" id="SSF52540">
    <property type="entry name" value="P-loop containing nucleoside triphosphate hydrolases"/>
    <property type="match status" value="1"/>
</dbReference>
<keyword evidence="4" id="KW-1185">Reference proteome</keyword>
<evidence type="ECO:0000259" key="1">
    <source>
        <dbReference type="Pfam" id="PF12476"/>
    </source>
</evidence>
<dbReference type="EMBL" id="JSZA02000019">
    <property type="protein sequence ID" value="TGO03415.1"/>
    <property type="molecule type" value="Genomic_DNA"/>
</dbReference>
<dbReference type="InterPro" id="IPR003959">
    <property type="entry name" value="ATPase_AAA_core"/>
</dbReference>
<feature type="domain" description="DUF3696" evidence="1">
    <location>
        <begin position="317"/>
        <end position="361"/>
    </location>
</feature>
<evidence type="ECO:0000259" key="2">
    <source>
        <dbReference type="Pfam" id="PF13304"/>
    </source>
</evidence>
<dbReference type="InterPro" id="IPR022532">
    <property type="entry name" value="DUF3696"/>
</dbReference>
<dbReference type="PANTHER" id="PTHR43581:SF2">
    <property type="entry name" value="EXCINUCLEASE ATPASE SUBUNIT"/>
    <property type="match status" value="1"/>
</dbReference>
<proteinExistence type="predicted"/>
<dbReference type="Gene3D" id="3.40.50.300">
    <property type="entry name" value="P-loop containing nucleotide triphosphate hydrolases"/>
    <property type="match status" value="1"/>
</dbReference>
<protein>
    <recommendedName>
        <fullName evidence="5">ATPase AAA-type core domain-containing protein</fullName>
    </recommendedName>
</protein>
<dbReference type="PANTHER" id="PTHR43581">
    <property type="entry name" value="ATP/GTP PHOSPHATASE"/>
    <property type="match status" value="1"/>
</dbReference>
<dbReference type="GO" id="GO:0016887">
    <property type="term" value="F:ATP hydrolysis activity"/>
    <property type="evidence" value="ECO:0007669"/>
    <property type="project" value="InterPro"/>
</dbReference>
<dbReference type="PIRSF" id="PIRSF034888">
    <property type="entry name" value="P-loop_UCP034888"/>
    <property type="match status" value="1"/>
</dbReference>
<evidence type="ECO:0000313" key="4">
    <source>
        <dbReference type="Proteomes" id="UP000030428"/>
    </source>
</evidence>
<dbReference type="InterPro" id="IPR051396">
    <property type="entry name" value="Bact_Antivir_Def_Nuclease"/>
</dbReference>
<dbReference type="AlphaFoldDB" id="A0A4E0QWP8"/>
<evidence type="ECO:0008006" key="5">
    <source>
        <dbReference type="Google" id="ProtNLM"/>
    </source>
</evidence>
<dbReference type="InterPro" id="IPR027417">
    <property type="entry name" value="P-loop_NTPase"/>
</dbReference>
<feature type="domain" description="ATPase AAA-type core" evidence="2">
    <location>
        <begin position="36"/>
        <end position="301"/>
    </location>
</feature>
<organism evidence="3 4">
    <name type="scientific">Candidatus Thiomargarita nelsonii</name>
    <dbReference type="NCBI Taxonomy" id="1003181"/>
    <lineage>
        <taxon>Bacteria</taxon>
        <taxon>Pseudomonadati</taxon>
        <taxon>Pseudomonadota</taxon>
        <taxon>Gammaproteobacteria</taxon>
        <taxon>Thiotrichales</taxon>
        <taxon>Thiotrichaceae</taxon>
        <taxon>Thiomargarita</taxon>
    </lineage>
</organism>
<sequence>MSINDKTTQLEKPHLKRFTVENFKAFRKCVLELAPLTILIGENSSGKSSLLQALLLIKQTLESPIGGGILNLNSHYVQFRQFREIVFGMPAEKATIGFELEFDTLKLYFKVGSTAKKEGVTLQQLRVNDENLPEKNNLLELPHLLFSAFAKVGYIRPIRPAPERYYTLYGINPDWIGVQAENIADFLESNPEVRQKVQNWFVKSAQLANKVQFKNDTQRGQMEILFTEAATGLEIDISRLGFGYSQILPIVVATFSQMNTLIFEAPEIHLNPSLHGALTDLFIEGALNGKQVLVETHSEHVIYRIQRRIAEGKIALKDVAIYYVRRDAEGSVAERLEVTTAGEMPNWPDGFFDARMQDVFALKKSRNCY</sequence>